<dbReference type="Proteomes" id="UP001161017">
    <property type="component" value="Unassembled WGS sequence"/>
</dbReference>
<sequence>MNLSLVDPFILAQDFPESLTGFIRSGHSTALRFNRRGDLLASGRVPMSCINVSLTAESWSSDGRYLLSSGQDCKSILWDLSDGARLRTVRFEAPVYIAELSPSNHFILVASLYEDLPVLVDMSSAHPIKHQLPTAPRRSLADGEELSEKQAATDAKQATCVTIFNALGSHIIAGTSKGWVNIINAEDLTVVHSTRLSTGLILLLRLSASGRDVVCNASDRIIRTLHLPDLSHDDSHPGDISLDVEHKFQDVVQRLSWNHATFSSTGEYVAATTFMNHDVYLWERGQGSLVKILECPTEELGIVEWHPNRPLVVACGLETGRIYSWSIVTPQRWSALAPDFAEVEENVEYIEREDEFDIHPIEEIHKRRLDLEDEVVDVLTVEPAKNDFEDDQFSMPVLLDVGNSESEDDLVEIGPGTMRRKNPGEGRKWMDSED</sequence>
<dbReference type="InterPro" id="IPR036322">
    <property type="entry name" value="WD40_repeat_dom_sf"/>
</dbReference>
<reference evidence="7" key="1">
    <citation type="journal article" date="2023" name="Genome Biol. Evol.">
        <title>First Whole Genome Sequence and Flow Cytometry Genome Size Data for the Lichen-Forming Fungus Ramalina farinacea (Ascomycota).</title>
        <authorList>
            <person name="Llewellyn T."/>
            <person name="Mian S."/>
            <person name="Hill R."/>
            <person name="Leitch I.J."/>
            <person name="Gaya E."/>
        </authorList>
    </citation>
    <scope>NUCLEOTIDE SEQUENCE</scope>
    <source>
        <strain evidence="7">LIQ254RAFAR</strain>
    </source>
</reference>
<evidence type="ECO:0000313" key="7">
    <source>
        <dbReference type="EMBL" id="MDI1490246.1"/>
    </source>
</evidence>
<dbReference type="GO" id="GO:0048188">
    <property type="term" value="C:Set1C/COMPASS complex"/>
    <property type="evidence" value="ECO:0007669"/>
    <property type="project" value="InterPro"/>
</dbReference>
<dbReference type="PANTHER" id="PTHR44040:SF1">
    <property type="entry name" value="RETINOBLASTOMA-BINDING PROTEIN 5"/>
    <property type="match status" value="1"/>
</dbReference>
<evidence type="ECO:0000313" key="8">
    <source>
        <dbReference type="Proteomes" id="UP001161017"/>
    </source>
</evidence>
<evidence type="ECO:0000256" key="5">
    <source>
        <dbReference type="PROSITE-ProRule" id="PRU00221"/>
    </source>
</evidence>
<gene>
    <name evidence="7" type="primary">SWD1</name>
    <name evidence="7" type="ORF">OHK93_001446</name>
</gene>
<feature type="compositionally biased region" description="Basic and acidic residues" evidence="6">
    <location>
        <begin position="422"/>
        <end position="434"/>
    </location>
</feature>
<evidence type="ECO:0000256" key="1">
    <source>
        <dbReference type="ARBA" id="ARBA00004123"/>
    </source>
</evidence>
<dbReference type="InterPro" id="IPR015943">
    <property type="entry name" value="WD40/YVTN_repeat-like_dom_sf"/>
</dbReference>
<evidence type="ECO:0000256" key="3">
    <source>
        <dbReference type="ARBA" id="ARBA00022737"/>
    </source>
</evidence>
<name>A0AA43TSW2_9LECA</name>
<dbReference type="AlphaFoldDB" id="A0AA43TSW2"/>
<dbReference type="PANTHER" id="PTHR44040">
    <property type="entry name" value="RETINOBLASTOMA-BINDING PROTEIN 5"/>
    <property type="match status" value="1"/>
</dbReference>
<keyword evidence="3" id="KW-0677">Repeat</keyword>
<keyword evidence="4" id="KW-0539">Nucleus</keyword>
<dbReference type="PROSITE" id="PS50082">
    <property type="entry name" value="WD_REPEATS_2"/>
    <property type="match status" value="1"/>
</dbReference>
<dbReference type="SUPFAM" id="SSF50978">
    <property type="entry name" value="WD40 repeat-like"/>
    <property type="match status" value="1"/>
</dbReference>
<keyword evidence="8" id="KW-1185">Reference proteome</keyword>
<organism evidence="7 8">
    <name type="scientific">Ramalina farinacea</name>
    <dbReference type="NCBI Taxonomy" id="258253"/>
    <lineage>
        <taxon>Eukaryota</taxon>
        <taxon>Fungi</taxon>
        <taxon>Dikarya</taxon>
        <taxon>Ascomycota</taxon>
        <taxon>Pezizomycotina</taxon>
        <taxon>Lecanoromycetes</taxon>
        <taxon>OSLEUM clade</taxon>
        <taxon>Lecanoromycetidae</taxon>
        <taxon>Lecanorales</taxon>
        <taxon>Lecanorineae</taxon>
        <taxon>Ramalinaceae</taxon>
        <taxon>Ramalina</taxon>
    </lineage>
</organism>
<feature type="region of interest" description="Disordered" evidence="6">
    <location>
        <begin position="406"/>
        <end position="434"/>
    </location>
</feature>
<comment type="caution">
    <text evidence="7">The sequence shown here is derived from an EMBL/GenBank/DDBJ whole genome shotgun (WGS) entry which is preliminary data.</text>
</comment>
<keyword evidence="2 5" id="KW-0853">WD repeat</keyword>
<dbReference type="InterPro" id="IPR037850">
    <property type="entry name" value="RBBP5/Swd1"/>
</dbReference>
<accession>A0AA43TSW2</accession>
<dbReference type="EMBL" id="JAPUFD010000011">
    <property type="protein sequence ID" value="MDI1490246.1"/>
    <property type="molecule type" value="Genomic_DNA"/>
</dbReference>
<feature type="repeat" description="WD" evidence="5">
    <location>
        <begin position="58"/>
        <end position="88"/>
    </location>
</feature>
<dbReference type="InterPro" id="IPR001680">
    <property type="entry name" value="WD40_rpt"/>
</dbReference>
<evidence type="ECO:0000256" key="4">
    <source>
        <dbReference type="ARBA" id="ARBA00023242"/>
    </source>
</evidence>
<dbReference type="Pfam" id="PF00400">
    <property type="entry name" value="WD40"/>
    <property type="match status" value="1"/>
</dbReference>
<evidence type="ECO:0000256" key="2">
    <source>
        <dbReference type="ARBA" id="ARBA00022574"/>
    </source>
</evidence>
<dbReference type="Gene3D" id="2.130.10.10">
    <property type="entry name" value="YVTN repeat-like/Quinoprotein amine dehydrogenase"/>
    <property type="match status" value="2"/>
</dbReference>
<proteinExistence type="predicted"/>
<protein>
    <submittedName>
        <fullName evidence="7">Chromatin binding protein</fullName>
    </submittedName>
</protein>
<evidence type="ECO:0000256" key="6">
    <source>
        <dbReference type="SAM" id="MobiDB-lite"/>
    </source>
</evidence>
<comment type="subcellular location">
    <subcellularLocation>
        <location evidence="1">Nucleus</location>
    </subcellularLocation>
</comment>